<comment type="caution">
    <text evidence="1">The sequence shown here is derived from an EMBL/GenBank/DDBJ whole genome shotgun (WGS) entry which is preliminary data.</text>
</comment>
<dbReference type="Proteomes" id="UP000664132">
    <property type="component" value="Unassembled WGS sequence"/>
</dbReference>
<proteinExistence type="predicted"/>
<reference evidence="1" key="1">
    <citation type="submission" date="2021-02" db="EMBL/GenBank/DDBJ databases">
        <title>Genome sequence Cadophora malorum strain M34.</title>
        <authorList>
            <person name="Stefanovic E."/>
            <person name="Vu D."/>
            <person name="Scully C."/>
            <person name="Dijksterhuis J."/>
            <person name="Roader J."/>
            <person name="Houbraken J."/>
        </authorList>
    </citation>
    <scope>NUCLEOTIDE SEQUENCE</scope>
    <source>
        <strain evidence="1">M34</strain>
    </source>
</reference>
<dbReference type="AlphaFoldDB" id="A0A8H7T3V4"/>
<keyword evidence="2" id="KW-1185">Reference proteome</keyword>
<name>A0A8H7T3V4_9HELO</name>
<evidence type="ECO:0000313" key="2">
    <source>
        <dbReference type="Proteomes" id="UP000664132"/>
    </source>
</evidence>
<gene>
    <name evidence="1" type="ORF">IFR04_013879</name>
</gene>
<dbReference type="EMBL" id="JAFJYH010000340">
    <property type="protein sequence ID" value="KAG4412989.1"/>
    <property type="molecule type" value="Genomic_DNA"/>
</dbReference>
<sequence length="156" mass="17939">MEIDFAFDKASARPTQCRTAARKPLSTPHNFNSKQPIDTRKPRVRVADEVEVPTSFINFLDQQMNLVQLEKAISASNNVYTRINTSQSHAMFRFTGLDIQNLPTAEPNLSTLASMVKGRIRTRNYHLKLHEVILKWQPTWRPTLPKSSQLASRTYR</sequence>
<evidence type="ECO:0000313" key="1">
    <source>
        <dbReference type="EMBL" id="KAG4412989.1"/>
    </source>
</evidence>
<organism evidence="1 2">
    <name type="scientific">Cadophora malorum</name>
    <dbReference type="NCBI Taxonomy" id="108018"/>
    <lineage>
        <taxon>Eukaryota</taxon>
        <taxon>Fungi</taxon>
        <taxon>Dikarya</taxon>
        <taxon>Ascomycota</taxon>
        <taxon>Pezizomycotina</taxon>
        <taxon>Leotiomycetes</taxon>
        <taxon>Helotiales</taxon>
        <taxon>Ploettnerulaceae</taxon>
        <taxon>Cadophora</taxon>
    </lineage>
</organism>
<protein>
    <submittedName>
        <fullName evidence="1">Uncharacterized protein</fullName>
    </submittedName>
</protein>
<accession>A0A8H7T3V4</accession>